<sequence>MSPISHNDIEAANTKDPETTSSLLLLHHHHHQQQPLQQQSPQHPPSPRIHFLETTALLATYIHLNIAVALLLSLAFSATPWLHLLLWFPFLIGSAKILYSSALCRRQAFLCLAVSATGLWLVVMGFVAAPGLWRGGEGCS</sequence>
<keyword evidence="1" id="KW-0812">Transmembrane</keyword>
<keyword evidence="1" id="KW-1133">Transmembrane helix</keyword>
<accession>A0A6A6C063</accession>
<evidence type="ECO:0000313" key="3">
    <source>
        <dbReference type="Proteomes" id="UP000799537"/>
    </source>
</evidence>
<feature type="transmembrane region" description="Helical" evidence="1">
    <location>
        <begin position="108"/>
        <end position="133"/>
    </location>
</feature>
<keyword evidence="1" id="KW-0472">Membrane</keyword>
<dbReference type="EMBL" id="ML993643">
    <property type="protein sequence ID" value="KAF2159086.1"/>
    <property type="molecule type" value="Genomic_DNA"/>
</dbReference>
<dbReference type="GeneID" id="54563227"/>
<dbReference type="AlphaFoldDB" id="A0A6A6C063"/>
<dbReference type="Proteomes" id="UP000799537">
    <property type="component" value="Unassembled WGS sequence"/>
</dbReference>
<protein>
    <submittedName>
        <fullName evidence="2">Uncharacterized protein</fullName>
    </submittedName>
</protein>
<reference evidence="2" key="1">
    <citation type="journal article" date="2020" name="Stud. Mycol.">
        <title>101 Dothideomycetes genomes: a test case for predicting lifestyles and emergence of pathogens.</title>
        <authorList>
            <person name="Haridas S."/>
            <person name="Albert R."/>
            <person name="Binder M."/>
            <person name="Bloem J."/>
            <person name="Labutti K."/>
            <person name="Salamov A."/>
            <person name="Andreopoulos B."/>
            <person name="Baker S."/>
            <person name="Barry K."/>
            <person name="Bills G."/>
            <person name="Bluhm B."/>
            <person name="Cannon C."/>
            <person name="Castanera R."/>
            <person name="Culley D."/>
            <person name="Daum C."/>
            <person name="Ezra D."/>
            <person name="Gonzalez J."/>
            <person name="Henrissat B."/>
            <person name="Kuo A."/>
            <person name="Liang C."/>
            <person name="Lipzen A."/>
            <person name="Lutzoni F."/>
            <person name="Magnuson J."/>
            <person name="Mondo S."/>
            <person name="Nolan M."/>
            <person name="Ohm R."/>
            <person name="Pangilinan J."/>
            <person name="Park H.-J."/>
            <person name="Ramirez L."/>
            <person name="Alfaro M."/>
            <person name="Sun H."/>
            <person name="Tritt A."/>
            <person name="Yoshinaga Y."/>
            <person name="Zwiers L.-H."/>
            <person name="Turgeon B."/>
            <person name="Goodwin S."/>
            <person name="Spatafora J."/>
            <person name="Crous P."/>
            <person name="Grigoriev I."/>
        </authorList>
    </citation>
    <scope>NUCLEOTIDE SEQUENCE</scope>
    <source>
        <strain evidence="2">ATCC 36951</strain>
    </source>
</reference>
<name>A0A6A6C063_ZASCE</name>
<keyword evidence="3" id="KW-1185">Reference proteome</keyword>
<organism evidence="2 3">
    <name type="scientific">Zasmidium cellare ATCC 36951</name>
    <dbReference type="NCBI Taxonomy" id="1080233"/>
    <lineage>
        <taxon>Eukaryota</taxon>
        <taxon>Fungi</taxon>
        <taxon>Dikarya</taxon>
        <taxon>Ascomycota</taxon>
        <taxon>Pezizomycotina</taxon>
        <taxon>Dothideomycetes</taxon>
        <taxon>Dothideomycetidae</taxon>
        <taxon>Mycosphaerellales</taxon>
        <taxon>Mycosphaerellaceae</taxon>
        <taxon>Zasmidium</taxon>
    </lineage>
</organism>
<feature type="transmembrane region" description="Helical" evidence="1">
    <location>
        <begin position="56"/>
        <end position="75"/>
    </location>
</feature>
<gene>
    <name evidence="2" type="ORF">M409DRAFT_30504</name>
</gene>
<dbReference type="RefSeq" id="XP_033659975.1">
    <property type="nucleotide sequence ID" value="XM_033809955.1"/>
</dbReference>
<evidence type="ECO:0000313" key="2">
    <source>
        <dbReference type="EMBL" id="KAF2159086.1"/>
    </source>
</evidence>
<feature type="transmembrane region" description="Helical" evidence="1">
    <location>
        <begin position="81"/>
        <end position="99"/>
    </location>
</feature>
<proteinExistence type="predicted"/>
<evidence type="ECO:0000256" key="1">
    <source>
        <dbReference type="SAM" id="Phobius"/>
    </source>
</evidence>